<dbReference type="EMBL" id="BAABME010021378">
    <property type="protein sequence ID" value="GAA0163123.1"/>
    <property type="molecule type" value="Genomic_DNA"/>
</dbReference>
<dbReference type="PANTHER" id="PTHR33696:SF3">
    <property type="entry name" value="FLZ-TYPE DOMAIN-CONTAINING PROTEIN"/>
    <property type="match status" value="1"/>
</dbReference>
<reference evidence="2 3" key="1">
    <citation type="submission" date="2024-01" db="EMBL/GenBank/DDBJ databases">
        <title>The complete chloroplast genome sequence of Lithospermum erythrorhizon: insights into the phylogenetic relationship among Boraginaceae species and the maternal lineages of purple gromwells.</title>
        <authorList>
            <person name="Okada T."/>
            <person name="Watanabe K."/>
        </authorList>
    </citation>
    <scope>NUCLEOTIDE SEQUENCE [LARGE SCALE GENOMIC DNA]</scope>
</reference>
<feature type="region of interest" description="Disordered" evidence="1">
    <location>
        <begin position="1"/>
        <end position="55"/>
    </location>
</feature>
<evidence type="ECO:0000313" key="2">
    <source>
        <dbReference type="EMBL" id="GAA0163123.1"/>
    </source>
</evidence>
<comment type="caution">
    <text evidence="2">The sequence shown here is derived from an EMBL/GenBank/DDBJ whole genome shotgun (WGS) entry which is preliminary data.</text>
</comment>
<name>A0AAV3QIZ6_LITER</name>
<dbReference type="PANTHER" id="PTHR33696">
    <property type="entry name" value="T22J18.15-RELATED"/>
    <property type="match status" value="1"/>
</dbReference>
<evidence type="ECO:0000256" key="1">
    <source>
        <dbReference type="SAM" id="MobiDB-lite"/>
    </source>
</evidence>
<dbReference type="Proteomes" id="UP001454036">
    <property type="component" value="Unassembled WGS sequence"/>
</dbReference>
<dbReference type="Pfam" id="PF05097">
    <property type="entry name" value="DUF688"/>
    <property type="match status" value="1"/>
</dbReference>
<keyword evidence="3" id="KW-1185">Reference proteome</keyword>
<gene>
    <name evidence="2" type="ORF">LIER_39529</name>
</gene>
<dbReference type="InterPro" id="IPR007789">
    <property type="entry name" value="DUF688"/>
</dbReference>
<sequence>MNKVHSQSKVPFSWENKPGESKISSTKTRSCDHDDHSLGQLEVASKLPPPPSLHAENVNRAGSFLYLQIPLPPCAFQQPRQRSSSKRYIKKNDDPFMIAIKQCSKSSAGGDRLVRKTTGFGMKERKKSLFSCKHSCNVVHGSIIKVPQVPILQLERSFKKQE</sequence>
<accession>A0AAV3QIZ6</accession>
<organism evidence="2 3">
    <name type="scientific">Lithospermum erythrorhizon</name>
    <name type="common">Purple gromwell</name>
    <name type="synonym">Lithospermum officinale var. erythrorhizon</name>
    <dbReference type="NCBI Taxonomy" id="34254"/>
    <lineage>
        <taxon>Eukaryota</taxon>
        <taxon>Viridiplantae</taxon>
        <taxon>Streptophyta</taxon>
        <taxon>Embryophyta</taxon>
        <taxon>Tracheophyta</taxon>
        <taxon>Spermatophyta</taxon>
        <taxon>Magnoliopsida</taxon>
        <taxon>eudicotyledons</taxon>
        <taxon>Gunneridae</taxon>
        <taxon>Pentapetalae</taxon>
        <taxon>asterids</taxon>
        <taxon>lamiids</taxon>
        <taxon>Boraginales</taxon>
        <taxon>Boraginaceae</taxon>
        <taxon>Boraginoideae</taxon>
        <taxon>Lithospermeae</taxon>
        <taxon>Lithospermum</taxon>
    </lineage>
</organism>
<protein>
    <submittedName>
        <fullName evidence="2">Uncharacterized protein</fullName>
    </submittedName>
</protein>
<evidence type="ECO:0000313" key="3">
    <source>
        <dbReference type="Proteomes" id="UP001454036"/>
    </source>
</evidence>
<dbReference type="AlphaFoldDB" id="A0AAV3QIZ6"/>
<feature type="compositionally biased region" description="Polar residues" evidence="1">
    <location>
        <begin position="1"/>
        <end position="10"/>
    </location>
</feature>
<proteinExistence type="predicted"/>